<dbReference type="InterPro" id="IPR036849">
    <property type="entry name" value="Enolase-like_C_sf"/>
</dbReference>
<evidence type="ECO:0000259" key="2">
    <source>
        <dbReference type="SMART" id="SM00922"/>
    </source>
</evidence>
<organism evidence="3 4">
    <name type="scientific">Rubrivivax gelatinosus (strain NBRC 100245 / IL144)</name>
    <dbReference type="NCBI Taxonomy" id="983917"/>
    <lineage>
        <taxon>Bacteria</taxon>
        <taxon>Pseudomonadati</taxon>
        <taxon>Pseudomonadota</taxon>
        <taxon>Betaproteobacteria</taxon>
        <taxon>Burkholderiales</taxon>
        <taxon>Sphaerotilaceae</taxon>
        <taxon>Rubrivivax</taxon>
    </lineage>
</organism>
<dbReference type="AlphaFoldDB" id="I0HLX8"/>
<protein>
    <submittedName>
        <fullName evidence="3">O-succinylbenzoate synthase MenC</fullName>
        <ecNumber evidence="3">4.2.1.113</ecNumber>
    </submittedName>
</protein>
<dbReference type="PATRIC" id="fig|983917.3.peg.657"/>
<dbReference type="Gene3D" id="3.30.390.10">
    <property type="entry name" value="Enolase-like, N-terminal domain"/>
    <property type="match status" value="1"/>
</dbReference>
<name>I0HLX8_RUBGI</name>
<dbReference type="PROSITE" id="PS00909">
    <property type="entry name" value="MR_MLE_2"/>
    <property type="match status" value="1"/>
</dbReference>
<dbReference type="Pfam" id="PF13378">
    <property type="entry name" value="MR_MLE_C"/>
    <property type="match status" value="1"/>
</dbReference>
<dbReference type="InterPro" id="IPR029065">
    <property type="entry name" value="Enolase_C-like"/>
</dbReference>
<keyword evidence="1" id="KW-0479">Metal-binding</keyword>
<keyword evidence="4" id="KW-1185">Reference proteome</keyword>
<dbReference type="SFLD" id="SFLDS00001">
    <property type="entry name" value="Enolase"/>
    <property type="match status" value="1"/>
</dbReference>
<dbReference type="PANTHER" id="PTHR48073">
    <property type="entry name" value="O-SUCCINYLBENZOATE SYNTHASE-RELATED"/>
    <property type="match status" value="1"/>
</dbReference>
<feature type="domain" description="Mandelate racemase/muconate lactonizing enzyme C-terminal" evidence="2">
    <location>
        <begin position="145"/>
        <end position="235"/>
    </location>
</feature>
<dbReference type="SUPFAM" id="SSF51604">
    <property type="entry name" value="Enolase C-terminal domain-like"/>
    <property type="match status" value="1"/>
</dbReference>
<accession>I0HLX8</accession>
<dbReference type="RefSeq" id="WP_014426891.1">
    <property type="nucleotide sequence ID" value="NC_017075.1"/>
</dbReference>
<dbReference type="InterPro" id="IPR029017">
    <property type="entry name" value="Enolase-like_N"/>
</dbReference>
<dbReference type="GO" id="GO:0009063">
    <property type="term" value="P:amino acid catabolic process"/>
    <property type="evidence" value="ECO:0007669"/>
    <property type="project" value="InterPro"/>
</dbReference>
<keyword evidence="3" id="KW-0456">Lyase</keyword>
<dbReference type="HOGENOM" id="CLU_030273_0_0_4"/>
<dbReference type="SMART" id="SM00922">
    <property type="entry name" value="MR_MLE"/>
    <property type="match status" value="1"/>
</dbReference>
<dbReference type="eggNOG" id="COG4948">
    <property type="taxonomic scope" value="Bacteria"/>
</dbReference>
<dbReference type="EMBL" id="AP012320">
    <property type="protein sequence ID" value="BAL94015.1"/>
    <property type="molecule type" value="Genomic_DNA"/>
</dbReference>
<dbReference type="PANTHER" id="PTHR48073:SF2">
    <property type="entry name" value="O-SUCCINYLBENZOATE SYNTHASE"/>
    <property type="match status" value="1"/>
</dbReference>
<sequence length="348" mass="35030">MNAASLRLRLGAPERVDCGTVVVRGTARPRIALRIALAAGAVSGHGEALPLPGFSHDDADGVEDTLTTLAGVELHLPAEGSPAARLDAALAPHAARLERTPSARFALECALLDAAAQAEGRSAAAWLADGRTLQPVAVSVLLPDDERAPAVAAAAAARGHRVLKLKIAIPGRSDADEDALLAAVQAAAPGVRLRLDANGALAPGEAPARLAALARHGVELVEEPCLGVPPPLPLPWAADESLADPARAAALLALPADRRPAAWVLKPALLGLARCLTLADAAAAAGIGLIVTHSFDGDTGFAAACALAQALPLAPLPCGLAPHAGLERDWPAAAWLPPAAGPGLLPPV</sequence>
<dbReference type="Gene3D" id="3.20.20.120">
    <property type="entry name" value="Enolase-like C-terminal domain"/>
    <property type="match status" value="1"/>
</dbReference>
<dbReference type="GO" id="GO:0043748">
    <property type="term" value="F:O-succinylbenzoate synthase activity"/>
    <property type="evidence" value="ECO:0007669"/>
    <property type="project" value="UniProtKB-EC"/>
</dbReference>
<gene>
    <name evidence="3" type="primary">menC</name>
    <name evidence="3" type="ordered locus">RGE_06700</name>
</gene>
<dbReference type="SFLD" id="SFLDG00180">
    <property type="entry name" value="muconate_cycloisomerase"/>
    <property type="match status" value="1"/>
</dbReference>
<dbReference type="Proteomes" id="UP000007883">
    <property type="component" value="Chromosome"/>
</dbReference>
<proteinExistence type="predicted"/>
<dbReference type="STRING" id="983917.RGE_06700"/>
<evidence type="ECO:0000256" key="1">
    <source>
        <dbReference type="ARBA" id="ARBA00022723"/>
    </source>
</evidence>
<dbReference type="InterPro" id="IPR018110">
    <property type="entry name" value="Mandel_Rmase/mucon_lact_enz_CS"/>
</dbReference>
<evidence type="ECO:0000313" key="3">
    <source>
        <dbReference type="EMBL" id="BAL94015.1"/>
    </source>
</evidence>
<dbReference type="InterPro" id="IPR013342">
    <property type="entry name" value="Mandelate_racemase_C"/>
</dbReference>
<dbReference type="GO" id="GO:0046872">
    <property type="term" value="F:metal ion binding"/>
    <property type="evidence" value="ECO:0007669"/>
    <property type="project" value="UniProtKB-KW"/>
</dbReference>
<dbReference type="KEGG" id="rge:RGE_06700"/>
<reference evidence="3 4" key="1">
    <citation type="journal article" date="2012" name="J. Bacteriol.">
        <title>Complete genome sequence of phototrophic betaproteobacterium Rubrivivax gelatinosus IL144.</title>
        <authorList>
            <person name="Nagashima S."/>
            <person name="Kamimura A."/>
            <person name="Shimizu T."/>
            <person name="Nakamura-isaki S."/>
            <person name="Aono E."/>
            <person name="Sakamoto K."/>
            <person name="Ichikawa N."/>
            <person name="Nakazawa H."/>
            <person name="Sekine M."/>
            <person name="Yamazaki S."/>
            <person name="Fujita N."/>
            <person name="Shimada K."/>
            <person name="Hanada S."/>
            <person name="Nagashima K.V.P."/>
        </authorList>
    </citation>
    <scope>NUCLEOTIDE SEQUENCE [LARGE SCALE GENOMIC DNA]</scope>
    <source>
        <strain evidence="4">NBRC 100245 / IL144</strain>
    </source>
</reference>
<evidence type="ECO:0000313" key="4">
    <source>
        <dbReference type="Proteomes" id="UP000007883"/>
    </source>
</evidence>
<dbReference type="SFLD" id="SFLDF00009">
    <property type="entry name" value="o-succinylbenzoate_synthase"/>
    <property type="match status" value="1"/>
</dbReference>
<dbReference type="SUPFAM" id="SSF54826">
    <property type="entry name" value="Enolase N-terminal domain-like"/>
    <property type="match status" value="1"/>
</dbReference>
<dbReference type="EC" id="4.2.1.113" evidence="3"/>